<dbReference type="InterPro" id="IPR045153">
    <property type="entry name" value="Est1/Ebs1-like"/>
</dbReference>
<dbReference type="PANTHER" id="PTHR15696">
    <property type="entry name" value="SMG-7 SUPPRESSOR WITH MORPHOLOGICAL EFFECT ON GENITALIA PROTEIN 7"/>
    <property type="match status" value="1"/>
</dbReference>
<dbReference type="AlphaFoldDB" id="A0A2I0TA69"/>
<feature type="domain" description="Telomerase activating protein Est1-like N-terminal" evidence="2">
    <location>
        <begin position="11"/>
        <end position="131"/>
    </location>
</feature>
<sequence length="553" mass="61796">MFLHPVDYGRKAEELLWRKVYYEVIQLIKTNKKAGIYGSGMRESLAVQWHIHSRSTLECAYRTHLVAGIGFYQHLLLYIQSHYQLELQSCIDWTHVTDPLIGCKKPVSASEKEMEWAQMACHRCLVYLGDLGMPFNQLGTLAGSKYYNVEATYCYLRCIQSEVSFEGAYGNLKRLYDKAAKMYHQLKKCETRKLSPSKKRSLDSELTSLCQSVLEDFNLCLFYLPSPPNLSSTSEDEEEYESGYSFLPDLLIFRMVIICLMSVHSLKRAGSKQYSAAIAFTLALFSHLINHVNIRLQAELEEGENPVPAFQSDGTDDQEPREPLNSIEKEAEADLANHQPSEEQRKNDCKKSKKYSRLSCLRRRRHPQKVDESDLSEGFDSDSSQGSIKGSDGSESGSEKSDEEAEAAFDVETDSDMNSQESRSDLEDMEDEPGEEGSGRGKSGPKEALKNCVDGNGLGDSKSPSSSKTEALDPTVNGPASLSTNDASIASNLQAMSTQLFQTKRCFRLAPTFSNILLKPNSDPPILKDGLENKPCVNGDLEKPGLAEQGKDR</sequence>
<protein>
    <submittedName>
        <fullName evidence="3">Protein smg5</fullName>
    </submittedName>
</protein>
<keyword evidence="4" id="KW-1185">Reference proteome</keyword>
<evidence type="ECO:0000256" key="1">
    <source>
        <dbReference type="SAM" id="MobiDB-lite"/>
    </source>
</evidence>
<organism evidence="3 4">
    <name type="scientific">Limosa lapponica baueri</name>
    <dbReference type="NCBI Taxonomy" id="1758121"/>
    <lineage>
        <taxon>Eukaryota</taxon>
        <taxon>Metazoa</taxon>
        <taxon>Chordata</taxon>
        <taxon>Craniata</taxon>
        <taxon>Vertebrata</taxon>
        <taxon>Euteleostomi</taxon>
        <taxon>Archelosauria</taxon>
        <taxon>Archosauria</taxon>
        <taxon>Dinosauria</taxon>
        <taxon>Saurischia</taxon>
        <taxon>Theropoda</taxon>
        <taxon>Coelurosauria</taxon>
        <taxon>Aves</taxon>
        <taxon>Neognathae</taxon>
        <taxon>Neoaves</taxon>
        <taxon>Charadriiformes</taxon>
        <taxon>Scolopacidae</taxon>
        <taxon>Limosa</taxon>
    </lineage>
</organism>
<evidence type="ECO:0000313" key="4">
    <source>
        <dbReference type="Proteomes" id="UP000233556"/>
    </source>
</evidence>
<dbReference type="Gene3D" id="1.25.40.10">
    <property type="entry name" value="Tetratricopeptide repeat domain"/>
    <property type="match status" value="2"/>
</dbReference>
<reference evidence="4" key="1">
    <citation type="submission" date="2017-11" db="EMBL/GenBank/DDBJ databases">
        <authorList>
            <person name="Lima N.C."/>
            <person name="Parody-Merino A.M."/>
            <person name="Battley P.F."/>
            <person name="Fidler A.E."/>
            <person name="Prosdocimi F."/>
        </authorList>
    </citation>
    <scope>NUCLEOTIDE SEQUENCE [LARGE SCALE GENOMIC DNA]</scope>
</reference>
<dbReference type="GO" id="GO:0005697">
    <property type="term" value="C:telomerase holoenzyme complex"/>
    <property type="evidence" value="ECO:0007669"/>
    <property type="project" value="TreeGrafter"/>
</dbReference>
<gene>
    <name evidence="3" type="ORF">llap_19000</name>
</gene>
<accession>A0A2I0TA69</accession>
<dbReference type="InterPro" id="IPR011990">
    <property type="entry name" value="TPR-like_helical_dom_sf"/>
</dbReference>
<feature type="compositionally biased region" description="Basic and acidic residues" evidence="1">
    <location>
        <begin position="540"/>
        <end position="553"/>
    </location>
</feature>
<dbReference type="GO" id="GO:0070034">
    <property type="term" value="F:telomerase RNA binding"/>
    <property type="evidence" value="ECO:0007669"/>
    <property type="project" value="TreeGrafter"/>
</dbReference>
<dbReference type="Pfam" id="PF10374">
    <property type="entry name" value="EST1"/>
    <property type="match status" value="1"/>
</dbReference>
<evidence type="ECO:0000313" key="3">
    <source>
        <dbReference type="EMBL" id="PKU30696.1"/>
    </source>
</evidence>
<dbReference type="SUPFAM" id="SSF48452">
    <property type="entry name" value="TPR-like"/>
    <property type="match status" value="1"/>
</dbReference>
<name>A0A2I0TA69_LIMLA</name>
<dbReference type="PANTHER" id="PTHR15696:SF7">
    <property type="entry name" value="NONSENSE-MEDIATED MRNA DECAY FACTOR"/>
    <property type="match status" value="1"/>
</dbReference>
<proteinExistence type="predicted"/>
<feature type="region of interest" description="Disordered" evidence="1">
    <location>
        <begin position="360"/>
        <end position="483"/>
    </location>
</feature>
<feature type="region of interest" description="Disordered" evidence="1">
    <location>
        <begin position="520"/>
        <end position="553"/>
    </location>
</feature>
<dbReference type="GO" id="GO:0000184">
    <property type="term" value="P:nuclear-transcribed mRNA catabolic process, nonsense-mediated decay"/>
    <property type="evidence" value="ECO:0007669"/>
    <property type="project" value="TreeGrafter"/>
</dbReference>
<dbReference type="Proteomes" id="UP000233556">
    <property type="component" value="Unassembled WGS sequence"/>
</dbReference>
<feature type="compositionally biased region" description="Acidic residues" evidence="1">
    <location>
        <begin position="401"/>
        <end position="415"/>
    </location>
</feature>
<dbReference type="InterPro" id="IPR019458">
    <property type="entry name" value="Est1-like_N"/>
</dbReference>
<dbReference type="OrthoDB" id="5920073at2759"/>
<dbReference type="GO" id="GO:0042162">
    <property type="term" value="F:telomeric DNA binding"/>
    <property type="evidence" value="ECO:0007669"/>
    <property type="project" value="TreeGrafter"/>
</dbReference>
<evidence type="ECO:0000259" key="2">
    <source>
        <dbReference type="Pfam" id="PF10374"/>
    </source>
</evidence>
<reference evidence="4" key="2">
    <citation type="submission" date="2017-12" db="EMBL/GenBank/DDBJ databases">
        <title>Genome sequence of the Bar-tailed Godwit (Limosa lapponica baueri).</title>
        <authorList>
            <person name="Lima N.C.B."/>
            <person name="Parody-Merino A.M."/>
            <person name="Battley P.F."/>
            <person name="Fidler A.E."/>
            <person name="Prosdocimi F."/>
        </authorList>
    </citation>
    <scope>NUCLEOTIDE SEQUENCE [LARGE SCALE GENOMIC DNA]</scope>
</reference>
<dbReference type="EMBL" id="KZ514155">
    <property type="protein sequence ID" value="PKU30696.1"/>
    <property type="molecule type" value="Genomic_DNA"/>
</dbReference>